<dbReference type="OrthoDB" id="407509at2759"/>
<keyword evidence="2" id="KW-1185">Reference proteome</keyword>
<dbReference type="AlphaFoldDB" id="A0A8K0CD34"/>
<organism evidence="1 2">
    <name type="scientific">Ignelater luminosus</name>
    <name type="common">Cucubano</name>
    <name type="synonym">Pyrophorus luminosus</name>
    <dbReference type="NCBI Taxonomy" id="2038154"/>
    <lineage>
        <taxon>Eukaryota</taxon>
        <taxon>Metazoa</taxon>
        <taxon>Ecdysozoa</taxon>
        <taxon>Arthropoda</taxon>
        <taxon>Hexapoda</taxon>
        <taxon>Insecta</taxon>
        <taxon>Pterygota</taxon>
        <taxon>Neoptera</taxon>
        <taxon>Endopterygota</taxon>
        <taxon>Coleoptera</taxon>
        <taxon>Polyphaga</taxon>
        <taxon>Elateriformia</taxon>
        <taxon>Elateroidea</taxon>
        <taxon>Elateridae</taxon>
        <taxon>Agrypninae</taxon>
        <taxon>Pyrophorini</taxon>
        <taxon>Ignelater</taxon>
    </lineage>
</organism>
<evidence type="ECO:0000313" key="1">
    <source>
        <dbReference type="EMBL" id="KAF2885069.1"/>
    </source>
</evidence>
<sequence>MEDAIENIKPGKSPGIDEITSEIVKDLGRTGTISLEQIFNKEIEEEMAKAILTDNSGCNVRREDSKADKYPDLWQF</sequence>
<dbReference type="EMBL" id="VTPC01090039">
    <property type="protein sequence ID" value="KAF2885069.1"/>
    <property type="molecule type" value="Genomic_DNA"/>
</dbReference>
<comment type="caution">
    <text evidence="1">The sequence shown here is derived from an EMBL/GenBank/DDBJ whole genome shotgun (WGS) entry which is preliminary data.</text>
</comment>
<dbReference type="Proteomes" id="UP000801492">
    <property type="component" value="Unassembled WGS sequence"/>
</dbReference>
<gene>
    <name evidence="1" type="ORF">ILUMI_21072</name>
</gene>
<protein>
    <submittedName>
        <fullName evidence="1">Uncharacterized protein</fullName>
    </submittedName>
</protein>
<evidence type="ECO:0000313" key="2">
    <source>
        <dbReference type="Proteomes" id="UP000801492"/>
    </source>
</evidence>
<name>A0A8K0CD34_IGNLU</name>
<proteinExistence type="predicted"/>
<reference evidence="1" key="1">
    <citation type="submission" date="2019-08" db="EMBL/GenBank/DDBJ databases">
        <title>The genome of the North American firefly Photinus pyralis.</title>
        <authorList>
            <consortium name="Photinus pyralis genome working group"/>
            <person name="Fallon T.R."/>
            <person name="Sander Lower S.E."/>
            <person name="Weng J.-K."/>
        </authorList>
    </citation>
    <scope>NUCLEOTIDE SEQUENCE</scope>
    <source>
        <strain evidence="1">TRF0915ILg1</strain>
        <tissue evidence="1">Whole body</tissue>
    </source>
</reference>
<accession>A0A8K0CD34</accession>